<dbReference type="EMBL" id="ABWP01000075">
    <property type="protein sequence ID" value="EEA84325.1"/>
    <property type="molecule type" value="Genomic_DNA"/>
</dbReference>
<gene>
    <name evidence="1" type="ORF">CLOHIR_02024</name>
</gene>
<dbReference type="AlphaFoldDB" id="B6G1L7"/>
<reference evidence="1 2" key="2">
    <citation type="submission" date="2008-10" db="EMBL/GenBank/DDBJ databases">
        <title>Draft genome sequence of Clostridium hiranonis (DSM 13275).</title>
        <authorList>
            <person name="Sudarsanam P."/>
            <person name="Ley R."/>
            <person name="Guruge J."/>
            <person name="Turnbaugh P.J."/>
            <person name="Mahowald M."/>
            <person name="Liep D."/>
            <person name="Gordon J."/>
        </authorList>
    </citation>
    <scope>NUCLEOTIDE SEQUENCE [LARGE SCALE GENOMIC DNA]</scope>
    <source>
        <strain evidence="1 2">DSM 13275</strain>
    </source>
</reference>
<evidence type="ECO:0000313" key="1">
    <source>
        <dbReference type="EMBL" id="EEA84325.1"/>
    </source>
</evidence>
<protein>
    <submittedName>
        <fullName evidence="1">Uncharacterized protein</fullName>
    </submittedName>
</protein>
<keyword evidence="2" id="KW-1185">Reference proteome</keyword>
<reference evidence="1 2" key="1">
    <citation type="submission" date="2008-09" db="EMBL/GenBank/DDBJ databases">
        <authorList>
            <person name="Fulton L."/>
            <person name="Clifton S."/>
            <person name="Fulton B."/>
            <person name="Xu J."/>
            <person name="Minx P."/>
            <person name="Pepin K.H."/>
            <person name="Johnson M."/>
            <person name="Thiruvilangam P."/>
            <person name="Bhonagiri V."/>
            <person name="Nash W.E."/>
            <person name="Mardis E.R."/>
            <person name="Wilson R.K."/>
        </authorList>
    </citation>
    <scope>NUCLEOTIDE SEQUENCE [LARGE SCALE GENOMIC DNA]</scope>
    <source>
        <strain evidence="1 2">DSM 13275</strain>
    </source>
</reference>
<dbReference type="STRING" id="500633.CLOHIR_02024"/>
<name>B6G1L7_PEPHT</name>
<accession>B6G1L7</accession>
<proteinExistence type="predicted"/>
<organism evidence="1 2">
    <name type="scientific">Peptacetobacter hiranonis (strain DSM 13275 / JCM 10541 / KCTC 15199 / TO-931)</name>
    <name type="common">Clostridium hiranonis</name>
    <dbReference type="NCBI Taxonomy" id="500633"/>
    <lineage>
        <taxon>Bacteria</taxon>
        <taxon>Bacillati</taxon>
        <taxon>Bacillota</taxon>
        <taxon>Clostridia</taxon>
        <taxon>Peptostreptococcales</taxon>
        <taxon>Peptostreptococcaceae</taxon>
        <taxon>Peptacetobacter</taxon>
    </lineage>
</organism>
<comment type="caution">
    <text evidence="1">The sequence shown here is derived from an EMBL/GenBank/DDBJ whole genome shotgun (WGS) entry which is preliminary data.</text>
</comment>
<evidence type="ECO:0000313" key="2">
    <source>
        <dbReference type="Proteomes" id="UP000003178"/>
    </source>
</evidence>
<dbReference type="Proteomes" id="UP000003178">
    <property type="component" value="Unassembled WGS sequence"/>
</dbReference>
<sequence>MREFLMDEHPMIVERSLARIIGVNEAIVIQQIHYWLVKNKENNINFKEGRYWTFNSMQKWHDDVFDFWSESTLRRIFTPLEKKGLLIVGNFNKMGFDRTKWYSIDYDKLNEIADEQMKNINLTKCSCSDVKDEFNQVEQSNTNNYTNNTKCITQPLPNGIGVCKVKKEDEMLKEFLENEYTEEYARRINEILKLKGKDSSYLQEKIKITKIKNPRSKCGYLYNAVKYNYIENIDKLTGDFCGEGNDFKYGNSFKNNCYGSKNKFKNFEDTVSKYTKEELDERVRAFNIKKYGE</sequence>
<dbReference type="RefSeq" id="WP_006440886.1">
    <property type="nucleotide sequence ID" value="NZ_DS995359.1"/>
</dbReference>
<dbReference type="OrthoDB" id="9803733at2"/>
<dbReference type="HOGENOM" id="CLU_047944_2_0_9"/>
<dbReference type="eggNOG" id="COG3935">
    <property type="taxonomic scope" value="Bacteria"/>
</dbReference>